<dbReference type="InterPro" id="IPR020846">
    <property type="entry name" value="MFS_dom"/>
</dbReference>
<dbReference type="GO" id="GO:0022857">
    <property type="term" value="F:transmembrane transporter activity"/>
    <property type="evidence" value="ECO:0007669"/>
    <property type="project" value="InterPro"/>
</dbReference>
<evidence type="ECO:0000313" key="3">
    <source>
        <dbReference type="EMBL" id="GAF92034.1"/>
    </source>
</evidence>
<keyword evidence="1" id="KW-0472">Membrane</keyword>
<protein>
    <recommendedName>
        <fullName evidence="2">Major facilitator superfamily (MFS) profile domain-containing protein</fullName>
    </recommendedName>
</protein>
<dbReference type="Gene3D" id="1.20.1250.20">
    <property type="entry name" value="MFS general substrate transporter like domains"/>
    <property type="match status" value="1"/>
</dbReference>
<dbReference type="EMBL" id="BARS01018222">
    <property type="protein sequence ID" value="GAF92034.1"/>
    <property type="molecule type" value="Genomic_DNA"/>
</dbReference>
<name>X0TFR5_9ZZZZ</name>
<feature type="non-terminal residue" evidence="3">
    <location>
        <position position="147"/>
    </location>
</feature>
<dbReference type="PROSITE" id="PS50850">
    <property type="entry name" value="MFS"/>
    <property type="match status" value="1"/>
</dbReference>
<evidence type="ECO:0000259" key="2">
    <source>
        <dbReference type="PROSITE" id="PS50850"/>
    </source>
</evidence>
<proteinExistence type="predicted"/>
<dbReference type="InterPro" id="IPR036259">
    <property type="entry name" value="MFS_trans_sf"/>
</dbReference>
<feature type="transmembrane region" description="Helical" evidence="1">
    <location>
        <begin position="62"/>
        <end position="83"/>
    </location>
</feature>
<feature type="domain" description="Major facilitator superfamily (MFS) profile" evidence="2">
    <location>
        <begin position="24"/>
        <end position="147"/>
    </location>
</feature>
<feature type="transmembrane region" description="Helical" evidence="1">
    <location>
        <begin position="114"/>
        <end position="138"/>
    </location>
</feature>
<dbReference type="PANTHER" id="PTHR11360:SF284">
    <property type="entry name" value="EG:103B4.3 PROTEIN-RELATED"/>
    <property type="match status" value="1"/>
</dbReference>
<accession>X0TFR5</accession>
<keyword evidence="1" id="KW-1133">Transmembrane helix</keyword>
<keyword evidence="1" id="KW-0812">Transmembrane</keyword>
<feature type="transmembrane region" description="Helical" evidence="1">
    <location>
        <begin position="90"/>
        <end position="108"/>
    </location>
</feature>
<organism evidence="3">
    <name type="scientific">marine sediment metagenome</name>
    <dbReference type="NCBI Taxonomy" id="412755"/>
    <lineage>
        <taxon>unclassified sequences</taxon>
        <taxon>metagenomes</taxon>
        <taxon>ecological metagenomes</taxon>
    </lineage>
</organism>
<gene>
    <name evidence="3" type="ORF">S01H1_29673</name>
</gene>
<sequence>MTGIRDRSIMPPPRSRFGIFYGWWIVAAGSICLLLAGGIGYYTFGAFFIPLVDEFGWTRAQLSLAATIASVLGLAAPLVGTWVDKYGARVVMAVGALITGVAFALLGLTHSLWYFYLMYLIVASGHFGILNIPVTKVVSNWFVERRG</sequence>
<dbReference type="AlphaFoldDB" id="X0TFR5"/>
<reference evidence="3" key="1">
    <citation type="journal article" date="2014" name="Front. Microbiol.">
        <title>High frequency of phylogenetically diverse reductive dehalogenase-homologous genes in deep subseafloor sedimentary metagenomes.</title>
        <authorList>
            <person name="Kawai M."/>
            <person name="Futagami T."/>
            <person name="Toyoda A."/>
            <person name="Takaki Y."/>
            <person name="Nishi S."/>
            <person name="Hori S."/>
            <person name="Arai W."/>
            <person name="Tsubouchi T."/>
            <person name="Morono Y."/>
            <person name="Uchiyama I."/>
            <person name="Ito T."/>
            <person name="Fujiyama A."/>
            <person name="Inagaki F."/>
            <person name="Takami H."/>
        </authorList>
    </citation>
    <scope>NUCLEOTIDE SEQUENCE</scope>
    <source>
        <strain evidence="3">Expedition CK06-06</strain>
    </source>
</reference>
<dbReference type="Pfam" id="PF07690">
    <property type="entry name" value="MFS_1"/>
    <property type="match status" value="1"/>
</dbReference>
<dbReference type="SUPFAM" id="SSF103473">
    <property type="entry name" value="MFS general substrate transporter"/>
    <property type="match status" value="1"/>
</dbReference>
<dbReference type="PANTHER" id="PTHR11360">
    <property type="entry name" value="MONOCARBOXYLATE TRANSPORTER"/>
    <property type="match status" value="1"/>
</dbReference>
<evidence type="ECO:0000256" key="1">
    <source>
        <dbReference type="SAM" id="Phobius"/>
    </source>
</evidence>
<feature type="transmembrane region" description="Helical" evidence="1">
    <location>
        <begin position="21"/>
        <end position="42"/>
    </location>
</feature>
<comment type="caution">
    <text evidence="3">The sequence shown here is derived from an EMBL/GenBank/DDBJ whole genome shotgun (WGS) entry which is preliminary data.</text>
</comment>
<dbReference type="InterPro" id="IPR050327">
    <property type="entry name" value="Proton-linked_MCT"/>
</dbReference>
<dbReference type="InterPro" id="IPR011701">
    <property type="entry name" value="MFS"/>
</dbReference>